<feature type="transmembrane region" description="Helical" evidence="5">
    <location>
        <begin position="248"/>
        <end position="271"/>
    </location>
</feature>
<keyword evidence="3 5" id="KW-1133">Transmembrane helix</keyword>
<gene>
    <name evidence="6" type="ORF">CN97_19685</name>
</gene>
<dbReference type="Pfam" id="PF00528">
    <property type="entry name" value="BPD_transp_1"/>
    <property type="match status" value="1"/>
</dbReference>
<dbReference type="SUPFAM" id="SSF161098">
    <property type="entry name" value="MetI-like"/>
    <property type="match status" value="1"/>
</dbReference>
<evidence type="ECO:0000256" key="5">
    <source>
        <dbReference type="RuleBase" id="RU363032"/>
    </source>
</evidence>
<keyword evidence="7" id="KW-1185">Reference proteome</keyword>
<evidence type="ECO:0000256" key="1">
    <source>
        <dbReference type="ARBA" id="ARBA00004651"/>
    </source>
</evidence>
<feature type="transmembrane region" description="Helical" evidence="5">
    <location>
        <begin position="12"/>
        <end position="35"/>
    </location>
</feature>
<protein>
    <submittedName>
        <fullName evidence="6">ABC transporter permease</fullName>
    </submittedName>
</protein>
<dbReference type="Gene3D" id="1.10.3720.10">
    <property type="entry name" value="MetI-like"/>
    <property type="match status" value="1"/>
</dbReference>
<dbReference type="GO" id="GO:0055085">
    <property type="term" value="P:transmembrane transport"/>
    <property type="evidence" value="ECO:0007669"/>
    <property type="project" value="InterPro"/>
</dbReference>
<reference evidence="6 7" key="1">
    <citation type="submission" date="2014-03" db="EMBL/GenBank/DDBJ databases">
        <title>Genome of Haematobacter massiliensis CCUG 47968.</title>
        <authorList>
            <person name="Wang D."/>
            <person name="Wang G."/>
        </authorList>
    </citation>
    <scope>NUCLEOTIDE SEQUENCE [LARGE SCALE GENOMIC DNA]</scope>
    <source>
        <strain evidence="6 7">CCUG 47968</strain>
    </source>
</reference>
<dbReference type="OrthoDB" id="3810889at2"/>
<dbReference type="eggNOG" id="COG1175">
    <property type="taxonomic scope" value="Bacteria"/>
</dbReference>
<dbReference type="EMBL" id="JGYG01000009">
    <property type="protein sequence ID" value="KFI27868.1"/>
    <property type="molecule type" value="Genomic_DNA"/>
</dbReference>
<accession>A0A086Y0R8</accession>
<dbReference type="InterPro" id="IPR035906">
    <property type="entry name" value="MetI-like_sf"/>
</dbReference>
<evidence type="ECO:0000313" key="6">
    <source>
        <dbReference type="EMBL" id="KFI27868.1"/>
    </source>
</evidence>
<dbReference type="PANTHER" id="PTHR43759:SF1">
    <property type="entry name" value="GLUCOSE IMPORT SYSTEM PERMEASE PROTEIN GLCT"/>
    <property type="match status" value="1"/>
</dbReference>
<dbReference type="Proteomes" id="UP000028826">
    <property type="component" value="Unassembled WGS sequence"/>
</dbReference>
<evidence type="ECO:0000256" key="3">
    <source>
        <dbReference type="ARBA" id="ARBA00022989"/>
    </source>
</evidence>
<keyword evidence="5" id="KW-0813">Transport</keyword>
<dbReference type="RefSeq" id="WP_035712365.1">
    <property type="nucleotide sequence ID" value="NZ_CAMIFG010000125.1"/>
</dbReference>
<keyword evidence="2 5" id="KW-0812">Transmembrane</keyword>
<sequence length="282" mass="31114">MPERRWTPYLLILPASVFLVVLFLIPLGQTVWLAFSDGGRPTLDYVRRMAGDLNFAPALRNTLLLTAIVVPVQVALSLLMGTMVAKIGRGRETILWIWTIPLAISDLAAGLVWLSILQNSGYLNSLLYSLGIIPRQTAWLTYQTPVALFFGVVAAEIWRSTAIVLIVIVAGLNQVPKDFGEAAAVFGASRWTRFTKITLPLIRPALQSALILRTVLAFEVFAVVYALGGRNFPVLMGETYIWQHENQNYAVAGAYAVLIMVISLAATFVYLKAIKVDPERLP</sequence>
<evidence type="ECO:0000256" key="2">
    <source>
        <dbReference type="ARBA" id="ARBA00022692"/>
    </source>
</evidence>
<dbReference type="CDD" id="cd06261">
    <property type="entry name" value="TM_PBP2"/>
    <property type="match status" value="1"/>
</dbReference>
<feature type="transmembrane region" description="Helical" evidence="5">
    <location>
        <begin position="210"/>
        <end position="228"/>
    </location>
</feature>
<name>A0A086Y0R8_9RHOB</name>
<comment type="similarity">
    <text evidence="5">Belongs to the binding-protein-dependent transport system permease family.</text>
</comment>
<dbReference type="PANTHER" id="PTHR43759">
    <property type="entry name" value="TREHALOSE TRANSPORT SYSTEM PERMEASE PROTEIN SUGA"/>
    <property type="match status" value="1"/>
</dbReference>
<dbReference type="PROSITE" id="PS50928">
    <property type="entry name" value="ABC_TM1"/>
    <property type="match status" value="1"/>
</dbReference>
<keyword evidence="4 5" id="KW-0472">Membrane</keyword>
<dbReference type="InterPro" id="IPR052730">
    <property type="entry name" value="Sugar_ABC_transporter"/>
</dbReference>
<dbReference type="InterPro" id="IPR000515">
    <property type="entry name" value="MetI-like"/>
</dbReference>
<evidence type="ECO:0000313" key="7">
    <source>
        <dbReference type="Proteomes" id="UP000028826"/>
    </source>
</evidence>
<dbReference type="STRING" id="195105.CN97_19685"/>
<proteinExistence type="inferred from homology"/>
<dbReference type="GO" id="GO:0005886">
    <property type="term" value="C:plasma membrane"/>
    <property type="evidence" value="ECO:0007669"/>
    <property type="project" value="UniProtKB-SubCell"/>
</dbReference>
<evidence type="ECO:0000256" key="4">
    <source>
        <dbReference type="ARBA" id="ARBA00023136"/>
    </source>
</evidence>
<organism evidence="6 7">
    <name type="scientific">Haematobacter massiliensis</name>
    <dbReference type="NCBI Taxonomy" id="195105"/>
    <lineage>
        <taxon>Bacteria</taxon>
        <taxon>Pseudomonadati</taxon>
        <taxon>Pseudomonadota</taxon>
        <taxon>Alphaproteobacteria</taxon>
        <taxon>Rhodobacterales</taxon>
        <taxon>Paracoccaceae</taxon>
        <taxon>Haematobacter</taxon>
    </lineage>
</organism>
<feature type="transmembrane region" description="Helical" evidence="5">
    <location>
        <begin position="63"/>
        <end position="83"/>
    </location>
</feature>
<feature type="transmembrane region" description="Helical" evidence="5">
    <location>
        <begin position="95"/>
        <end position="116"/>
    </location>
</feature>
<comment type="caution">
    <text evidence="6">The sequence shown here is derived from an EMBL/GenBank/DDBJ whole genome shotgun (WGS) entry which is preliminary data.</text>
</comment>
<feature type="transmembrane region" description="Helical" evidence="5">
    <location>
        <begin position="146"/>
        <end position="172"/>
    </location>
</feature>
<comment type="subcellular location">
    <subcellularLocation>
        <location evidence="1 5">Cell membrane</location>
        <topology evidence="1 5">Multi-pass membrane protein</topology>
    </subcellularLocation>
</comment>
<dbReference type="AlphaFoldDB" id="A0A086Y0R8"/>